<comment type="similarity">
    <text evidence="1 5">Belongs to the peptidase S41A family.</text>
</comment>
<reference evidence="8" key="1">
    <citation type="submission" date="2019-01" db="EMBL/GenBank/DDBJ databases">
        <title>Cytophagaceae bacterium strain CAR-16.</title>
        <authorList>
            <person name="Chen W.-M."/>
        </authorList>
    </citation>
    <scope>NUCLEOTIDE SEQUENCE [LARGE SCALE GENOMIC DNA]</scope>
    <source>
        <strain evidence="8">LLJ-11</strain>
    </source>
</reference>
<dbReference type="SUPFAM" id="SSF50156">
    <property type="entry name" value="PDZ domain-like"/>
    <property type="match status" value="1"/>
</dbReference>
<name>A0A4Q1K798_9FLAO</name>
<evidence type="ECO:0000256" key="2">
    <source>
        <dbReference type="ARBA" id="ARBA00022670"/>
    </source>
</evidence>
<gene>
    <name evidence="7" type="ORF">EQG63_05040</name>
</gene>
<dbReference type="InterPro" id="IPR040573">
    <property type="entry name" value="TSP_N"/>
</dbReference>
<dbReference type="InterPro" id="IPR004447">
    <property type="entry name" value="Peptidase_S41A"/>
</dbReference>
<dbReference type="NCBIfam" id="TIGR00225">
    <property type="entry name" value="prc"/>
    <property type="match status" value="1"/>
</dbReference>
<dbReference type="Proteomes" id="UP000290283">
    <property type="component" value="Unassembled WGS sequence"/>
</dbReference>
<dbReference type="SMART" id="SM00245">
    <property type="entry name" value="TSPc"/>
    <property type="match status" value="1"/>
</dbReference>
<dbReference type="Gene3D" id="2.30.42.10">
    <property type="match status" value="1"/>
</dbReference>
<dbReference type="PANTHER" id="PTHR32060:SF22">
    <property type="entry name" value="CARBOXYL-TERMINAL-PROCESSING PEPTIDASE 3, CHLOROPLASTIC"/>
    <property type="match status" value="1"/>
</dbReference>
<dbReference type="CDD" id="cd06782">
    <property type="entry name" value="cpPDZ_CPP-like"/>
    <property type="match status" value="1"/>
</dbReference>
<keyword evidence="2 5" id="KW-0645">Protease</keyword>
<dbReference type="PROSITE" id="PS50106">
    <property type="entry name" value="PDZ"/>
    <property type="match status" value="1"/>
</dbReference>
<feature type="domain" description="PDZ" evidence="6">
    <location>
        <begin position="256"/>
        <end position="326"/>
    </location>
</feature>
<dbReference type="GO" id="GO:0008236">
    <property type="term" value="F:serine-type peptidase activity"/>
    <property type="evidence" value="ECO:0007669"/>
    <property type="project" value="UniProtKB-KW"/>
</dbReference>
<evidence type="ECO:0000259" key="6">
    <source>
        <dbReference type="PROSITE" id="PS50106"/>
    </source>
</evidence>
<dbReference type="GO" id="GO:0004175">
    <property type="term" value="F:endopeptidase activity"/>
    <property type="evidence" value="ECO:0007669"/>
    <property type="project" value="TreeGrafter"/>
</dbReference>
<evidence type="ECO:0000256" key="5">
    <source>
        <dbReference type="RuleBase" id="RU004404"/>
    </source>
</evidence>
<accession>A0A4Q1K798</accession>
<dbReference type="Pfam" id="PF17804">
    <property type="entry name" value="TSP_NTD"/>
    <property type="match status" value="1"/>
</dbReference>
<dbReference type="Pfam" id="PF00595">
    <property type="entry name" value="PDZ"/>
    <property type="match status" value="1"/>
</dbReference>
<dbReference type="CDD" id="cd07560">
    <property type="entry name" value="Peptidase_S41_CPP"/>
    <property type="match status" value="1"/>
</dbReference>
<sequence length="724" mass="82601">MNAIWMFMKKNYKVVLLVVALSATLWSFRPKVQSDPEKDKVLLDLISYVIEKGHYDPAVMDDTFSKGVYDDFVDALDPSKRFFIESDIKEFKVYELQIDDMIRERDLTFFTLVYERIQKRMNEAKVIYRALNDKPFEFNSDESINIDSDKLAIAKNYTELKNRWRLQIKLSTLASVVDKQKIEKENKAKDANYKEKTFEQLEKESRESAIKNLDEYFEFVSDLDRADWFEVYINSIVSQFDPHTFYFAPEEKEKFDISMSGKLEGIGARLQKKNDHTEISELISGGPAWRGKELEPGDIILKVAQGANEPVEVAGMRLDDVVKKIKGPKGTEVRLTVRKVDGSTKIIKVIRDIVEIEETYAKSSIIEKNGKKFGLIYLPKFYIDFENEDNRDAAKDVAVEVNRLKNAGVEGIVMDLRDNGGGSLKTVVDITGLFIEEGPVVQIKSSNGKKEVLFDHDSKVQWDGPLVVLQNNFSASASEIFAAAIQDYKRGVIIGSKQSYGKGTVQNVIDLNQFQFKGGANYGDLGALKTTTQKFYRINGGSTQLEGVSSDIAFPDRYSYIKIGERDEKKAMPWDKIDQAHYTETKSILNFENVVANSQKRLVENAQFKLIDENAKWINDRKDDSNISLNLTKFLEEQKSIEEATKKYKEIAKYKNGLVVNPISEEVELMKNDAVFSQKRKDWFEAISKDVYVDEAVNVLADIKTSSIKPKSIPVKKPKLLVKS</sequence>
<keyword evidence="8" id="KW-1185">Reference proteome</keyword>
<dbReference type="OrthoDB" id="9812068at2"/>
<proteinExistence type="inferred from homology"/>
<dbReference type="GO" id="GO:0030288">
    <property type="term" value="C:outer membrane-bounded periplasmic space"/>
    <property type="evidence" value="ECO:0007669"/>
    <property type="project" value="TreeGrafter"/>
</dbReference>
<dbReference type="EMBL" id="SBKO01000001">
    <property type="protein sequence ID" value="RXR21420.1"/>
    <property type="molecule type" value="Genomic_DNA"/>
</dbReference>
<dbReference type="InterPro" id="IPR005151">
    <property type="entry name" value="Tail-specific_protease"/>
</dbReference>
<dbReference type="Pfam" id="PF03572">
    <property type="entry name" value="Peptidase_S41"/>
    <property type="match status" value="1"/>
</dbReference>
<evidence type="ECO:0000256" key="4">
    <source>
        <dbReference type="ARBA" id="ARBA00022825"/>
    </source>
</evidence>
<dbReference type="Gene3D" id="3.90.226.10">
    <property type="entry name" value="2-enoyl-CoA Hydratase, Chain A, domain 1"/>
    <property type="match status" value="1"/>
</dbReference>
<evidence type="ECO:0000256" key="1">
    <source>
        <dbReference type="ARBA" id="ARBA00009179"/>
    </source>
</evidence>
<keyword evidence="3 5" id="KW-0378">Hydrolase</keyword>
<evidence type="ECO:0000313" key="7">
    <source>
        <dbReference type="EMBL" id="RXR21420.1"/>
    </source>
</evidence>
<comment type="caution">
    <text evidence="7">The sequence shown here is derived from an EMBL/GenBank/DDBJ whole genome shotgun (WGS) entry which is preliminary data.</text>
</comment>
<evidence type="ECO:0000313" key="8">
    <source>
        <dbReference type="Proteomes" id="UP000290283"/>
    </source>
</evidence>
<dbReference type="InterPro" id="IPR001478">
    <property type="entry name" value="PDZ"/>
</dbReference>
<dbReference type="AlphaFoldDB" id="A0A4Q1K798"/>
<dbReference type="InterPro" id="IPR036034">
    <property type="entry name" value="PDZ_sf"/>
</dbReference>
<dbReference type="InterPro" id="IPR029045">
    <property type="entry name" value="ClpP/crotonase-like_dom_sf"/>
</dbReference>
<dbReference type="SUPFAM" id="SSF52096">
    <property type="entry name" value="ClpP/crotonase"/>
    <property type="match status" value="1"/>
</dbReference>
<protein>
    <submittedName>
        <fullName evidence="7">Tail-specific protease</fullName>
    </submittedName>
</protein>
<dbReference type="SMART" id="SM00228">
    <property type="entry name" value="PDZ"/>
    <property type="match status" value="1"/>
</dbReference>
<keyword evidence="4 5" id="KW-0720">Serine protease</keyword>
<dbReference type="InterPro" id="IPR020992">
    <property type="entry name" value="Tail_Prtase_C"/>
</dbReference>
<dbReference type="PANTHER" id="PTHR32060">
    <property type="entry name" value="TAIL-SPECIFIC PROTEASE"/>
    <property type="match status" value="1"/>
</dbReference>
<dbReference type="RefSeq" id="WP_129435285.1">
    <property type="nucleotide sequence ID" value="NZ_SBKO01000001.1"/>
</dbReference>
<dbReference type="GO" id="GO:0006508">
    <property type="term" value="P:proteolysis"/>
    <property type="evidence" value="ECO:0007669"/>
    <property type="project" value="UniProtKB-KW"/>
</dbReference>
<dbReference type="Pfam" id="PF11818">
    <property type="entry name" value="DUF3340"/>
    <property type="match status" value="1"/>
</dbReference>
<dbReference type="GO" id="GO:0007165">
    <property type="term" value="P:signal transduction"/>
    <property type="evidence" value="ECO:0007669"/>
    <property type="project" value="TreeGrafter"/>
</dbReference>
<organism evidence="7 8">
    <name type="scientific">Flavobacterium amnicola</name>
    <dbReference type="NCBI Taxonomy" id="2506422"/>
    <lineage>
        <taxon>Bacteria</taxon>
        <taxon>Pseudomonadati</taxon>
        <taxon>Bacteroidota</taxon>
        <taxon>Flavobacteriia</taxon>
        <taxon>Flavobacteriales</taxon>
        <taxon>Flavobacteriaceae</taxon>
        <taxon>Flavobacterium</taxon>
    </lineage>
</organism>
<evidence type="ECO:0000256" key="3">
    <source>
        <dbReference type="ARBA" id="ARBA00022801"/>
    </source>
</evidence>